<dbReference type="EMBL" id="MFNE01000019">
    <property type="protein sequence ID" value="OGG96017.1"/>
    <property type="molecule type" value="Genomic_DNA"/>
</dbReference>
<evidence type="ECO:0000313" key="1">
    <source>
        <dbReference type="EMBL" id="OGG96017.1"/>
    </source>
</evidence>
<dbReference type="AlphaFoldDB" id="A0A1F6GD31"/>
<name>A0A1F6GD31_9PROT</name>
<dbReference type="STRING" id="1817772.A2527_11885"/>
<sequence>MKGFITWLKEDHPEIWASVLRAVDLGLILVDEKNEALSATARLELTYPDLQEVLNLLAHDHARKTARSQSHDFWKELLHE</sequence>
<organism evidence="1 2">
    <name type="scientific">Candidatus Lambdaproteobacteria bacterium RIFOXYD2_FULL_50_16</name>
    <dbReference type="NCBI Taxonomy" id="1817772"/>
    <lineage>
        <taxon>Bacteria</taxon>
        <taxon>Pseudomonadati</taxon>
        <taxon>Pseudomonadota</taxon>
        <taxon>Candidatus Lambdaproteobacteria</taxon>
    </lineage>
</organism>
<protein>
    <submittedName>
        <fullName evidence="1">Uncharacterized protein</fullName>
    </submittedName>
</protein>
<gene>
    <name evidence="1" type="ORF">A2527_11885</name>
</gene>
<dbReference type="Proteomes" id="UP000178449">
    <property type="component" value="Unassembled WGS sequence"/>
</dbReference>
<proteinExistence type="predicted"/>
<comment type="caution">
    <text evidence="1">The sequence shown here is derived from an EMBL/GenBank/DDBJ whole genome shotgun (WGS) entry which is preliminary data.</text>
</comment>
<accession>A0A1F6GD31</accession>
<reference evidence="1 2" key="1">
    <citation type="journal article" date="2016" name="Nat. Commun.">
        <title>Thousands of microbial genomes shed light on interconnected biogeochemical processes in an aquifer system.</title>
        <authorList>
            <person name="Anantharaman K."/>
            <person name="Brown C.T."/>
            <person name="Hug L.A."/>
            <person name="Sharon I."/>
            <person name="Castelle C.J."/>
            <person name="Probst A.J."/>
            <person name="Thomas B.C."/>
            <person name="Singh A."/>
            <person name="Wilkins M.J."/>
            <person name="Karaoz U."/>
            <person name="Brodie E.L."/>
            <person name="Williams K.H."/>
            <person name="Hubbard S.S."/>
            <person name="Banfield J.F."/>
        </authorList>
    </citation>
    <scope>NUCLEOTIDE SEQUENCE [LARGE SCALE GENOMIC DNA]</scope>
</reference>
<evidence type="ECO:0000313" key="2">
    <source>
        <dbReference type="Proteomes" id="UP000178449"/>
    </source>
</evidence>